<keyword evidence="3" id="KW-1185">Reference proteome</keyword>
<sequence>MITGYYISKDKSKLQMDMVKDLLKQTYWAADRPEETIIKSIQNSMCYGIFENNGTQVGFARIITDYATTYYLCDVIIDKKHRANGLGKALIEFVTNDVDLKNLRGLLLTKDAHGLYKQYGFEREREKFMQKPILL</sequence>
<feature type="domain" description="N-acetyltransferase" evidence="1">
    <location>
        <begin position="6"/>
        <end position="135"/>
    </location>
</feature>
<gene>
    <name evidence="2" type="ORF">Cspa_c23730</name>
</gene>
<evidence type="ECO:0000259" key="1">
    <source>
        <dbReference type="PROSITE" id="PS51186"/>
    </source>
</evidence>
<dbReference type="PANTHER" id="PTHR43233">
    <property type="entry name" value="FAMILY N-ACETYLTRANSFERASE, PUTATIVE (AFU_ORTHOLOGUE AFUA_6G03350)-RELATED"/>
    <property type="match status" value="1"/>
</dbReference>
<keyword evidence="2" id="KW-0808">Transferase</keyword>
<dbReference type="OrthoDB" id="9775804at2"/>
<dbReference type="GO" id="GO:0016747">
    <property type="term" value="F:acyltransferase activity, transferring groups other than amino-acyl groups"/>
    <property type="evidence" value="ECO:0007669"/>
    <property type="project" value="InterPro"/>
</dbReference>
<dbReference type="Gene3D" id="3.40.630.30">
    <property type="match status" value="1"/>
</dbReference>
<name>M1MIJ0_9CLOT</name>
<dbReference type="SUPFAM" id="SSF55729">
    <property type="entry name" value="Acyl-CoA N-acyltransferases (Nat)"/>
    <property type="match status" value="1"/>
</dbReference>
<dbReference type="PATRIC" id="fig|931276.5.peg.2377"/>
<dbReference type="CDD" id="cd04301">
    <property type="entry name" value="NAT_SF"/>
    <property type="match status" value="1"/>
</dbReference>
<reference evidence="2 3" key="1">
    <citation type="submission" date="2013-02" db="EMBL/GenBank/DDBJ databases">
        <title>Genome sequence of Clostridium saccharoperbutylacetonicum N1-4(HMT).</title>
        <authorList>
            <person name="Poehlein A."/>
            <person name="Daniel R."/>
        </authorList>
    </citation>
    <scope>NUCLEOTIDE SEQUENCE [LARGE SCALE GENOMIC DNA]</scope>
    <source>
        <strain evidence="3">N1-4(HMT)</strain>
    </source>
</reference>
<proteinExistence type="predicted"/>
<evidence type="ECO:0000313" key="2">
    <source>
        <dbReference type="EMBL" id="AGF56138.1"/>
    </source>
</evidence>
<dbReference type="eggNOG" id="COG0454">
    <property type="taxonomic scope" value="Bacteria"/>
</dbReference>
<dbReference type="HOGENOM" id="CLU_086503_2_1_9"/>
<dbReference type="AlphaFoldDB" id="M1MIJ0"/>
<dbReference type="InterPro" id="IPR000182">
    <property type="entry name" value="GNAT_dom"/>
</dbReference>
<dbReference type="PANTHER" id="PTHR43233:SF1">
    <property type="entry name" value="FAMILY N-ACETYLTRANSFERASE, PUTATIVE (AFU_ORTHOLOGUE AFUA_6G03350)-RELATED"/>
    <property type="match status" value="1"/>
</dbReference>
<dbReference type="Pfam" id="PF13508">
    <property type="entry name" value="Acetyltransf_7"/>
    <property type="match status" value="1"/>
</dbReference>
<dbReference type="STRING" id="36745.CLSAP_21880"/>
<organism evidence="2 3">
    <name type="scientific">Clostridium saccharoperbutylacetonicum N1-4(HMT)</name>
    <dbReference type="NCBI Taxonomy" id="931276"/>
    <lineage>
        <taxon>Bacteria</taxon>
        <taxon>Bacillati</taxon>
        <taxon>Bacillota</taxon>
        <taxon>Clostridia</taxon>
        <taxon>Eubacteriales</taxon>
        <taxon>Clostridiaceae</taxon>
        <taxon>Clostridium</taxon>
    </lineage>
</organism>
<dbReference type="RefSeq" id="WP_015392457.1">
    <property type="nucleotide sequence ID" value="NC_020291.1"/>
</dbReference>
<dbReference type="InterPro" id="IPR053144">
    <property type="entry name" value="Acetyltransferase_Butenolide"/>
</dbReference>
<dbReference type="InterPro" id="IPR016181">
    <property type="entry name" value="Acyl_CoA_acyltransferase"/>
</dbReference>
<accession>M1MIJ0</accession>
<dbReference type="Proteomes" id="UP000011728">
    <property type="component" value="Chromosome"/>
</dbReference>
<dbReference type="PROSITE" id="PS51186">
    <property type="entry name" value="GNAT"/>
    <property type="match status" value="1"/>
</dbReference>
<dbReference type="KEGG" id="csr:Cspa_c23730"/>
<dbReference type="EMBL" id="CP004121">
    <property type="protein sequence ID" value="AGF56138.1"/>
    <property type="molecule type" value="Genomic_DNA"/>
</dbReference>
<protein>
    <submittedName>
        <fullName evidence="2">GCN5-related N-acetyltransferase</fullName>
    </submittedName>
</protein>
<evidence type="ECO:0000313" key="3">
    <source>
        <dbReference type="Proteomes" id="UP000011728"/>
    </source>
</evidence>